<feature type="compositionally biased region" description="Low complexity" evidence="3">
    <location>
        <begin position="459"/>
        <end position="468"/>
    </location>
</feature>
<dbReference type="InterPro" id="IPR017850">
    <property type="entry name" value="Alkaline_phosphatase_core_sf"/>
</dbReference>
<dbReference type="PANTHER" id="PTHR42693:SF53">
    <property type="entry name" value="ENDO-4-O-SULFATASE"/>
    <property type="match status" value="1"/>
</dbReference>
<evidence type="ECO:0000256" key="1">
    <source>
        <dbReference type="ARBA" id="ARBA00008779"/>
    </source>
</evidence>
<dbReference type="SUPFAM" id="SSF53649">
    <property type="entry name" value="Alkaline phosphatase-like"/>
    <property type="match status" value="1"/>
</dbReference>
<dbReference type="InterPro" id="IPR050738">
    <property type="entry name" value="Sulfatase"/>
</dbReference>
<keyword evidence="7" id="KW-1185">Reference proteome</keyword>
<feature type="region of interest" description="Disordered" evidence="3">
    <location>
        <begin position="458"/>
        <end position="480"/>
    </location>
</feature>
<name>A0A383VMV3_TETOB</name>
<dbReference type="InterPro" id="IPR000917">
    <property type="entry name" value="Sulfatase_N"/>
</dbReference>
<protein>
    <recommendedName>
        <fullName evidence="5">Sulfatase N-terminal domain-containing protein</fullName>
    </recommendedName>
</protein>
<comment type="similarity">
    <text evidence="1">Belongs to the sulfatase family.</text>
</comment>
<gene>
    <name evidence="6" type="ORF">BQ4739_LOCUS6213</name>
</gene>
<evidence type="ECO:0000256" key="4">
    <source>
        <dbReference type="SAM" id="SignalP"/>
    </source>
</evidence>
<keyword evidence="4" id="KW-0732">Signal</keyword>
<keyword evidence="2" id="KW-0378">Hydrolase</keyword>
<dbReference type="STRING" id="3088.A0A383VMV3"/>
<feature type="domain" description="Sulfatase N-terminal" evidence="5">
    <location>
        <begin position="41"/>
        <end position="438"/>
    </location>
</feature>
<dbReference type="GO" id="GO:0004065">
    <property type="term" value="F:arylsulfatase activity"/>
    <property type="evidence" value="ECO:0007669"/>
    <property type="project" value="TreeGrafter"/>
</dbReference>
<feature type="region of interest" description="Disordered" evidence="3">
    <location>
        <begin position="193"/>
        <end position="238"/>
    </location>
</feature>
<evidence type="ECO:0000313" key="7">
    <source>
        <dbReference type="Proteomes" id="UP000256970"/>
    </source>
</evidence>
<dbReference type="Proteomes" id="UP000256970">
    <property type="component" value="Unassembled WGS sequence"/>
</dbReference>
<proteinExistence type="inferred from homology"/>
<dbReference type="Gene3D" id="3.40.720.10">
    <property type="entry name" value="Alkaline Phosphatase, subunit A"/>
    <property type="match status" value="1"/>
</dbReference>
<dbReference type="Pfam" id="PF00884">
    <property type="entry name" value="Sulfatase"/>
    <property type="match status" value="1"/>
</dbReference>
<accession>A0A383VMV3</accession>
<dbReference type="AlphaFoldDB" id="A0A383VMV3"/>
<evidence type="ECO:0000256" key="3">
    <source>
        <dbReference type="SAM" id="MobiDB-lite"/>
    </source>
</evidence>
<dbReference type="EMBL" id="FNXT01000662">
    <property type="protein sequence ID" value="SZX65746.1"/>
    <property type="molecule type" value="Genomic_DNA"/>
</dbReference>
<evidence type="ECO:0000256" key="2">
    <source>
        <dbReference type="ARBA" id="ARBA00022801"/>
    </source>
</evidence>
<reference evidence="6 7" key="1">
    <citation type="submission" date="2016-10" db="EMBL/GenBank/DDBJ databases">
        <authorList>
            <person name="Cai Z."/>
        </authorList>
    </citation>
    <scope>NUCLEOTIDE SEQUENCE [LARGE SCALE GENOMIC DNA]</scope>
</reference>
<feature type="signal peptide" evidence="4">
    <location>
        <begin position="1"/>
        <end position="19"/>
    </location>
</feature>
<sequence length="864" mass="92314">MATLIAFAAVLVSLGAACAADPAAVRLGQVPIPALPAGQKPNFIVILTDDQGWDDIGLHNPDYVNTPNLDRFIKGGTFFSNFYVTPQCAQTRAALMTGRQYPRTGTMLVHAGWDFMNTAEATAGEVMSAAGYRTAQFGKWHNREVAGYEPWSVGFHEGELPAANKDCPVNRNGVYVLPDSISEAGAGAGAGVDAAASRSSISRSTSVNRKSSITRSSSTTRSTAASRTSSTSSSTNSSSSMAIASVNKLFKGDMAAREQTEIKMMDGVLKLLGKHSAAAAQGSKQPFFIYHAPHAIHVTPVRLDGKFKKVRFSPPEFKVKYHSEPKYKGISENTLDAWAMLEYLDSVLGRLFKHLKDTGLDKNTYVMIMSDNGSFLMPDEPKKKRMPSRLTGTKSEVFEGGVRNFLAVQGPGVQAGVTDSTLLDITDILPTMADLAGISSSSKHLPWDGRSFKNLLVPSSSSSSSSSSAVVTAGGSRGTSLATKEQQERVLFLLGPQCWDANAVPLLTADREVDKRQTLLDYDRGGMPNHIWKWLPSLKPSKPAGFEACVGARYKEYKWVGVNNKVYSLKPSKPGFEACVGARYKEFKWVGVNNKVYRFDDESHLENEQTEVPPAIAAAISSKLSDAARSWWKSMLAEPHSFNKPTFYLGLGSSLASNVLAAGAHERTPGNVTLLAMGASGFSSPGDRMCYKVQVMTAGTYDVTLMYTSRAAAAVKLSFGTYQAIRSGAAASITAQLPRQASKMEGFSVGSLTLPASGTKKTELCLELASSSSPGSPAFSSLANIRFTRIAQTPASQGQLRGGSGASSAGAAALDSATLEALRAKCNWVGSVNVAEDVDAVMESMFSPYDAEDTDSCAECQPQL</sequence>
<feature type="chain" id="PRO_5016838452" description="Sulfatase N-terminal domain-containing protein" evidence="4">
    <location>
        <begin position="20"/>
        <end position="864"/>
    </location>
</feature>
<dbReference type="PANTHER" id="PTHR42693">
    <property type="entry name" value="ARYLSULFATASE FAMILY MEMBER"/>
    <property type="match status" value="1"/>
</dbReference>
<evidence type="ECO:0000259" key="5">
    <source>
        <dbReference type="Pfam" id="PF00884"/>
    </source>
</evidence>
<evidence type="ECO:0000313" key="6">
    <source>
        <dbReference type="EMBL" id="SZX65746.1"/>
    </source>
</evidence>
<organism evidence="6 7">
    <name type="scientific">Tetradesmus obliquus</name>
    <name type="common">Green alga</name>
    <name type="synonym">Acutodesmus obliquus</name>
    <dbReference type="NCBI Taxonomy" id="3088"/>
    <lineage>
        <taxon>Eukaryota</taxon>
        <taxon>Viridiplantae</taxon>
        <taxon>Chlorophyta</taxon>
        <taxon>core chlorophytes</taxon>
        <taxon>Chlorophyceae</taxon>
        <taxon>CS clade</taxon>
        <taxon>Sphaeropleales</taxon>
        <taxon>Scenedesmaceae</taxon>
        <taxon>Tetradesmus</taxon>
    </lineage>
</organism>